<dbReference type="Pfam" id="PF13649">
    <property type="entry name" value="Methyltransf_25"/>
    <property type="match status" value="1"/>
</dbReference>
<dbReference type="Proteomes" id="UP000440004">
    <property type="component" value="Unassembled WGS sequence"/>
</dbReference>
<protein>
    <submittedName>
        <fullName evidence="3">Methyltransferase domain-containing protein</fullName>
    </submittedName>
</protein>
<accession>A0A6A7K4X1</accession>
<evidence type="ECO:0000313" key="3">
    <source>
        <dbReference type="EMBL" id="MPW24482.1"/>
    </source>
</evidence>
<dbReference type="AlphaFoldDB" id="A0A6A7K4X1"/>
<evidence type="ECO:0000256" key="1">
    <source>
        <dbReference type="ARBA" id="ARBA00022679"/>
    </source>
</evidence>
<dbReference type="InterPro" id="IPR041698">
    <property type="entry name" value="Methyltransf_25"/>
</dbReference>
<dbReference type="GO" id="GO:0008168">
    <property type="term" value="F:methyltransferase activity"/>
    <property type="evidence" value="ECO:0007669"/>
    <property type="project" value="UniProtKB-KW"/>
</dbReference>
<proteinExistence type="predicted"/>
<gene>
    <name evidence="3" type="ORF">GC105_01570</name>
</gene>
<organism evidence="3 4">
    <name type="scientific">Alkalibaculum sporogenes</name>
    <dbReference type="NCBI Taxonomy" id="2655001"/>
    <lineage>
        <taxon>Bacteria</taxon>
        <taxon>Bacillati</taxon>
        <taxon>Bacillota</taxon>
        <taxon>Clostridia</taxon>
        <taxon>Eubacteriales</taxon>
        <taxon>Eubacteriaceae</taxon>
        <taxon>Alkalibaculum</taxon>
    </lineage>
</organism>
<dbReference type="PANTHER" id="PTHR43861">
    <property type="entry name" value="TRANS-ACONITATE 2-METHYLTRANSFERASE-RELATED"/>
    <property type="match status" value="1"/>
</dbReference>
<keyword evidence="4" id="KW-1185">Reference proteome</keyword>
<keyword evidence="1 3" id="KW-0808">Transferase</keyword>
<comment type="caution">
    <text evidence="3">The sequence shown here is derived from an EMBL/GenBank/DDBJ whole genome shotgun (WGS) entry which is preliminary data.</text>
</comment>
<dbReference type="InterPro" id="IPR029063">
    <property type="entry name" value="SAM-dependent_MTases_sf"/>
</dbReference>
<sequence length="241" mass="27455">MGFYEEIAKYYDYIFPIGNDQIEFLAKEAGFTSKNVLDIACGTGGYSIGLSKLGHDVTAVDLDYQMVQVLNEKIIDTDLKINAMVGNMLELDQLLSNNYNLAFCIGNSIVHLDKEKAIGQFFEIAKSLLNDKGKLIIQIINYDRIIMYNVKSLPTIKNDEIKLNFERLYRYEKEDNVVYFKTILKVDNKQIENEIPLYPLLSDDLCKLLKNAGFKDIQLYGDFKGSPYDKSDSFTVVAVAM</sequence>
<dbReference type="EMBL" id="WHNX01000002">
    <property type="protein sequence ID" value="MPW24482.1"/>
    <property type="molecule type" value="Genomic_DNA"/>
</dbReference>
<evidence type="ECO:0000259" key="2">
    <source>
        <dbReference type="Pfam" id="PF13649"/>
    </source>
</evidence>
<dbReference type="Gene3D" id="3.40.50.150">
    <property type="entry name" value="Vaccinia Virus protein VP39"/>
    <property type="match status" value="1"/>
</dbReference>
<dbReference type="Gene3D" id="2.20.25.110">
    <property type="entry name" value="S-adenosyl-L-methionine-dependent methyltransferases"/>
    <property type="match status" value="1"/>
</dbReference>
<reference evidence="3 4" key="1">
    <citation type="submission" date="2019-10" db="EMBL/GenBank/DDBJ databases">
        <title>Alkalibaculum tamaniensis sp.nov., a new alkaliphilic acetogen, isolated on methoxylated aromatics from a mud volcano.</title>
        <authorList>
            <person name="Khomyakova M.A."/>
            <person name="Merkel A.Y."/>
            <person name="Bonch-Osmolovskaya E.A."/>
            <person name="Slobodkin A.I."/>
        </authorList>
    </citation>
    <scope>NUCLEOTIDE SEQUENCE [LARGE SCALE GENOMIC DNA]</scope>
    <source>
        <strain evidence="3 4">M08DMB</strain>
    </source>
</reference>
<dbReference type="RefSeq" id="WP_152800997.1">
    <property type="nucleotide sequence ID" value="NZ_WHNX01000002.1"/>
</dbReference>
<dbReference type="CDD" id="cd02440">
    <property type="entry name" value="AdoMet_MTases"/>
    <property type="match status" value="1"/>
</dbReference>
<keyword evidence="3" id="KW-0489">Methyltransferase</keyword>
<name>A0A6A7K4X1_9FIRM</name>
<feature type="domain" description="Methyltransferase" evidence="2">
    <location>
        <begin position="36"/>
        <end position="131"/>
    </location>
</feature>
<dbReference type="GO" id="GO:0032259">
    <property type="term" value="P:methylation"/>
    <property type="evidence" value="ECO:0007669"/>
    <property type="project" value="UniProtKB-KW"/>
</dbReference>
<evidence type="ECO:0000313" key="4">
    <source>
        <dbReference type="Proteomes" id="UP000440004"/>
    </source>
</evidence>
<dbReference type="SUPFAM" id="SSF53335">
    <property type="entry name" value="S-adenosyl-L-methionine-dependent methyltransferases"/>
    <property type="match status" value="1"/>
</dbReference>